<evidence type="ECO:0000313" key="3">
    <source>
        <dbReference type="Proteomes" id="UP000703893"/>
    </source>
</evidence>
<dbReference type="EMBL" id="VGJX01000050">
    <property type="protein sequence ID" value="MBM3273793.1"/>
    <property type="molecule type" value="Genomic_DNA"/>
</dbReference>
<sequence>MPELPDVTIYVERLTALLAGRTLAAVRLNSPFLVRTADPPVKAAQGRVVMGFRRIGKRVVWELEGELFLVIHLMIAGRFHWKKAGAGIGGKINLAGFDFDHGTMVLTEASPKKRASLHVVSGKAALADFDPGGLEVLEADFPT</sequence>
<organism evidence="2 3">
    <name type="scientific">Candidatus Tanganyikabacteria bacterium</name>
    <dbReference type="NCBI Taxonomy" id="2961651"/>
    <lineage>
        <taxon>Bacteria</taxon>
        <taxon>Bacillati</taxon>
        <taxon>Candidatus Sericytochromatia</taxon>
        <taxon>Candidatus Tanganyikabacteria</taxon>
    </lineage>
</organism>
<reference evidence="2 3" key="1">
    <citation type="submission" date="2019-03" db="EMBL/GenBank/DDBJ databases">
        <title>Lake Tanganyika Metagenome-Assembled Genomes (MAGs).</title>
        <authorList>
            <person name="Tran P."/>
        </authorList>
    </citation>
    <scope>NUCLEOTIDE SEQUENCE [LARGE SCALE GENOMIC DNA]</scope>
    <source>
        <strain evidence="2">K_DeepCast_65m_m2_236</strain>
    </source>
</reference>
<dbReference type="Pfam" id="PF01149">
    <property type="entry name" value="Fapy_DNA_glyco"/>
    <property type="match status" value="1"/>
</dbReference>
<evidence type="ECO:0000259" key="1">
    <source>
        <dbReference type="PROSITE" id="PS51068"/>
    </source>
</evidence>
<dbReference type="SUPFAM" id="SSF81624">
    <property type="entry name" value="N-terminal domain of MutM-like DNA repair proteins"/>
    <property type="match status" value="1"/>
</dbReference>
<dbReference type="GO" id="GO:0008270">
    <property type="term" value="F:zinc ion binding"/>
    <property type="evidence" value="ECO:0007669"/>
    <property type="project" value="InterPro"/>
</dbReference>
<dbReference type="GO" id="GO:0019104">
    <property type="term" value="F:DNA N-glycosylase activity"/>
    <property type="evidence" value="ECO:0007669"/>
    <property type="project" value="InterPro"/>
</dbReference>
<feature type="non-terminal residue" evidence="2">
    <location>
        <position position="143"/>
    </location>
</feature>
<dbReference type="InterPro" id="IPR012319">
    <property type="entry name" value="FPG_cat"/>
</dbReference>
<dbReference type="Proteomes" id="UP000703893">
    <property type="component" value="Unassembled WGS sequence"/>
</dbReference>
<dbReference type="GO" id="GO:0003906">
    <property type="term" value="F:DNA-(apurinic or apyrimidinic site) endonuclease activity"/>
    <property type="evidence" value="ECO:0007669"/>
    <property type="project" value="InterPro"/>
</dbReference>
<accession>A0A937X1Y7</accession>
<dbReference type="CDD" id="cd08973">
    <property type="entry name" value="BaFpgNei_N_1"/>
    <property type="match status" value="1"/>
</dbReference>
<comment type="caution">
    <text evidence="2">The sequence shown here is derived from an EMBL/GenBank/DDBJ whole genome shotgun (WGS) entry which is preliminary data.</text>
</comment>
<dbReference type="GO" id="GO:0006284">
    <property type="term" value="P:base-excision repair"/>
    <property type="evidence" value="ECO:0007669"/>
    <property type="project" value="InterPro"/>
</dbReference>
<name>A0A937X1Y7_9BACT</name>
<dbReference type="AlphaFoldDB" id="A0A937X1Y7"/>
<evidence type="ECO:0000313" key="2">
    <source>
        <dbReference type="EMBL" id="MBM3273793.1"/>
    </source>
</evidence>
<feature type="domain" description="Formamidopyrimidine-DNA glycosylase catalytic" evidence="1">
    <location>
        <begin position="2"/>
        <end position="79"/>
    </location>
</feature>
<gene>
    <name evidence="2" type="ORF">FJZ00_01475</name>
</gene>
<dbReference type="SMART" id="SM00898">
    <property type="entry name" value="Fapy_DNA_glyco"/>
    <property type="match status" value="1"/>
</dbReference>
<dbReference type="InterPro" id="IPR035937">
    <property type="entry name" value="FPG_N"/>
</dbReference>
<dbReference type="PROSITE" id="PS51068">
    <property type="entry name" value="FPG_CAT"/>
    <property type="match status" value="1"/>
</dbReference>
<protein>
    <submittedName>
        <fullName evidence="2">Formamidopyrimidine-DNA glycosylase</fullName>
    </submittedName>
</protein>
<dbReference type="Gene3D" id="3.20.190.10">
    <property type="entry name" value="MutM-like, N-terminal"/>
    <property type="match status" value="1"/>
</dbReference>
<proteinExistence type="predicted"/>